<keyword evidence="13" id="KW-1185">Reference proteome</keyword>
<dbReference type="InterPro" id="IPR006153">
    <property type="entry name" value="Cation/H_exchanger_TM"/>
</dbReference>
<dbReference type="PANTHER" id="PTHR10110:SF86">
    <property type="entry name" value="SODIUM_HYDROGEN EXCHANGER 7"/>
    <property type="match status" value="1"/>
</dbReference>
<feature type="transmembrane region" description="Helical" evidence="10">
    <location>
        <begin position="154"/>
        <end position="176"/>
    </location>
</feature>
<dbReference type="Pfam" id="PF00999">
    <property type="entry name" value="Na_H_Exchanger"/>
    <property type="match status" value="1"/>
</dbReference>
<dbReference type="OMA" id="SICPQKL"/>
<protein>
    <submittedName>
        <fullName evidence="12">Sodium hydrogen exchanger family protein, putative</fullName>
    </submittedName>
</protein>
<feature type="transmembrane region" description="Helical" evidence="10">
    <location>
        <begin position="589"/>
        <end position="609"/>
    </location>
</feature>
<dbReference type="GO" id="GO:0098719">
    <property type="term" value="P:sodium ion import across plasma membrane"/>
    <property type="evidence" value="ECO:0007669"/>
    <property type="project" value="TreeGrafter"/>
</dbReference>
<dbReference type="SUPFAM" id="SSF51206">
    <property type="entry name" value="cAMP-binding domain-like"/>
    <property type="match status" value="1"/>
</dbReference>
<name>G0R5U0_ICHMU</name>
<keyword evidence="2" id="KW-0813">Transport</keyword>
<proteinExistence type="predicted"/>
<evidence type="ECO:0000256" key="6">
    <source>
        <dbReference type="ARBA" id="ARBA00023053"/>
    </source>
</evidence>
<dbReference type="InParanoid" id="G0R5U0"/>
<feature type="transmembrane region" description="Helical" evidence="10">
    <location>
        <begin position="383"/>
        <end position="405"/>
    </location>
</feature>
<feature type="transmembrane region" description="Helical" evidence="10">
    <location>
        <begin position="58"/>
        <end position="74"/>
    </location>
</feature>
<dbReference type="PANTHER" id="PTHR10110">
    <property type="entry name" value="SODIUM/HYDROGEN EXCHANGER"/>
    <property type="match status" value="1"/>
</dbReference>
<feature type="transmembrane region" description="Helical" evidence="10">
    <location>
        <begin position="221"/>
        <end position="243"/>
    </location>
</feature>
<dbReference type="AlphaFoldDB" id="G0R5U0"/>
<evidence type="ECO:0000256" key="1">
    <source>
        <dbReference type="ARBA" id="ARBA00004651"/>
    </source>
</evidence>
<dbReference type="InterPro" id="IPR018490">
    <property type="entry name" value="cNMP-bd_dom_sf"/>
</dbReference>
<evidence type="ECO:0000256" key="7">
    <source>
        <dbReference type="ARBA" id="ARBA00023065"/>
    </source>
</evidence>
<dbReference type="EMBL" id="GL984386">
    <property type="protein sequence ID" value="EGR27161.1"/>
    <property type="molecule type" value="Genomic_DNA"/>
</dbReference>
<dbReference type="InterPro" id="IPR018422">
    <property type="entry name" value="Cation/H_exchanger_CPA1"/>
</dbReference>
<keyword evidence="8 10" id="KW-0472">Membrane</keyword>
<comment type="subcellular location">
    <subcellularLocation>
        <location evidence="1">Cell membrane</location>
        <topology evidence="1">Multi-pass membrane protein</topology>
    </subcellularLocation>
</comment>
<dbReference type="GeneID" id="14903221"/>
<dbReference type="eggNOG" id="KOG1965">
    <property type="taxonomic scope" value="Eukaryota"/>
</dbReference>
<dbReference type="Proteomes" id="UP000008983">
    <property type="component" value="Unassembled WGS sequence"/>
</dbReference>
<evidence type="ECO:0000313" key="13">
    <source>
        <dbReference type="Proteomes" id="UP000008983"/>
    </source>
</evidence>
<dbReference type="GO" id="GO:0005886">
    <property type="term" value="C:plasma membrane"/>
    <property type="evidence" value="ECO:0007669"/>
    <property type="project" value="UniProtKB-SubCell"/>
</dbReference>
<evidence type="ECO:0000256" key="2">
    <source>
        <dbReference type="ARBA" id="ARBA00022448"/>
    </source>
</evidence>
<evidence type="ECO:0000313" key="12">
    <source>
        <dbReference type="EMBL" id="EGR27161.1"/>
    </source>
</evidence>
<dbReference type="PROSITE" id="PS50042">
    <property type="entry name" value="CNMP_BINDING_3"/>
    <property type="match status" value="1"/>
</dbReference>
<keyword evidence="5 10" id="KW-1133">Transmembrane helix</keyword>
<feature type="domain" description="Cyclic nucleotide-binding" evidence="11">
    <location>
        <begin position="757"/>
        <end position="868"/>
    </location>
</feature>
<keyword evidence="9" id="KW-0739">Sodium transport</keyword>
<keyword evidence="3" id="KW-1003">Cell membrane</keyword>
<feature type="transmembrane region" description="Helical" evidence="10">
    <location>
        <begin position="417"/>
        <end position="444"/>
    </location>
</feature>
<feature type="transmembrane region" description="Helical" evidence="10">
    <location>
        <begin position="349"/>
        <end position="371"/>
    </location>
</feature>
<dbReference type="RefSeq" id="XP_004024045.1">
    <property type="nucleotide sequence ID" value="XM_004023996.1"/>
</dbReference>
<organism evidence="12 13">
    <name type="scientific">Ichthyophthirius multifiliis</name>
    <name type="common">White spot disease agent</name>
    <name type="synonym">Ich</name>
    <dbReference type="NCBI Taxonomy" id="5932"/>
    <lineage>
        <taxon>Eukaryota</taxon>
        <taxon>Sar</taxon>
        <taxon>Alveolata</taxon>
        <taxon>Ciliophora</taxon>
        <taxon>Intramacronucleata</taxon>
        <taxon>Oligohymenophorea</taxon>
        <taxon>Hymenostomatida</taxon>
        <taxon>Ophryoglenina</taxon>
        <taxon>Ichthyophthirius</taxon>
    </lineage>
</organism>
<evidence type="ECO:0000256" key="9">
    <source>
        <dbReference type="ARBA" id="ARBA00023201"/>
    </source>
</evidence>
<dbReference type="Gene3D" id="6.10.140.1330">
    <property type="match status" value="1"/>
</dbReference>
<dbReference type="GO" id="GO:0051453">
    <property type="term" value="P:regulation of intracellular pH"/>
    <property type="evidence" value="ECO:0007669"/>
    <property type="project" value="TreeGrafter"/>
</dbReference>
<sequence>MTNQIESVQDSHVAPNLHNFHHSADQEWQHQEPLIVFFIFFGLFFGGILRQVNQVTKIPYTPMLIILGIIFAIYRDDLGFIGDSIKIWSGINPHMILFIFIPVLIFESGFNCDWYVFKRALINIILLAAPGVFIGSIFLAVCLKVFLSYDDISWYGALTMGSILCATDPVAVVALLKELGASVQLNTLIEGESLLNDGTAMVFYQLFINLEKGKSSSPVDIFLGFCRTSLGGPLLGIFMGILGSYWIRRIIRDDVLTSTVTFIVCYICFYLAEFSFLAVSGILSIVVLGLFMSANGKTKIYPESEHAVHTVWSFAQYGCETLIFLLTGVLIGVEIVGQSTIVMSDWFKMFIFWIFMIIVRWLMIIILMPLLRKSGYPITRSEIYVIVWGGLRGALGLTLSLMVLVDQEIESIRLKQLTVFYMAGAATLTLLVNGTTCGALVNYLRIIEVTDVKKRLVQNSMRNMINVCNDKLKKLKSDQFLQLADWNKVEKISGLDELKTEMYRSQEGVNISQRKSTYAAINKKELLNEIRFRLLRSMKGLFWENYESGQLSANSVKLLDEVINIALDDTQNPLKLWDLIFINFTNLSYLQLMFTINNWIIIGIFKYFFQIKNNFQGSMAKTYITHHLSFVYEVVSCFIICAHEIEEIQNYLPLSKSYIEEVGEELQNSVKLAEHYIAELSDNFPQIIKSIHTKRAANGLIEAQKHFLRNYKTKGYIDDTDYVQFRKRIDSKAVNLENMQFDWVLPTFQSILLQFPIFSSLTDDQLKLLQQNQKVRTFETNEEIYTKGQPFRNIYVITQGTVDDKITDLFSITLGIGGFLSFANCVSETDEVSSSTAVAVTSVKTNCIPFSIIKQIMKQNRVFEQKMYMKSMIYFVRINPENAGPLKVLNENNLNDYCEHAEFFSLVQTQNITFEHGAYLIAGQIKDSSNGNVFKQFSYIYPSSNNHLALEDVYVIKFMGDIRHKVTVMDSTAEEKGYLKYQAENQEKQKSNVIEMQQMH</sequence>
<evidence type="ECO:0000256" key="3">
    <source>
        <dbReference type="ARBA" id="ARBA00022475"/>
    </source>
</evidence>
<dbReference type="InterPro" id="IPR014710">
    <property type="entry name" value="RmlC-like_jellyroll"/>
</dbReference>
<dbReference type="OrthoDB" id="441412at2759"/>
<keyword evidence="6" id="KW-0915">Sodium</keyword>
<keyword evidence="4 10" id="KW-0812">Transmembrane</keyword>
<feature type="transmembrane region" description="Helical" evidence="10">
    <location>
        <begin position="317"/>
        <end position="337"/>
    </location>
</feature>
<evidence type="ECO:0000259" key="11">
    <source>
        <dbReference type="PROSITE" id="PS50042"/>
    </source>
</evidence>
<dbReference type="GO" id="GO:0015386">
    <property type="term" value="F:potassium:proton antiporter activity"/>
    <property type="evidence" value="ECO:0007669"/>
    <property type="project" value="TreeGrafter"/>
</dbReference>
<feature type="transmembrane region" description="Helical" evidence="10">
    <location>
        <begin position="95"/>
        <end position="116"/>
    </location>
</feature>
<evidence type="ECO:0000256" key="4">
    <source>
        <dbReference type="ARBA" id="ARBA00022692"/>
    </source>
</evidence>
<accession>G0R5U0</accession>
<evidence type="ECO:0000256" key="10">
    <source>
        <dbReference type="SAM" id="Phobius"/>
    </source>
</evidence>
<reference evidence="12 13" key="1">
    <citation type="submission" date="2011-07" db="EMBL/GenBank/DDBJ databases">
        <authorList>
            <person name="Coyne R."/>
            <person name="Brami D."/>
            <person name="Johnson J."/>
            <person name="Hostetler J."/>
            <person name="Hannick L."/>
            <person name="Clark T."/>
            <person name="Cassidy-Hanley D."/>
            <person name="Inman J."/>
        </authorList>
    </citation>
    <scope>NUCLEOTIDE SEQUENCE [LARGE SCALE GENOMIC DNA]</scope>
    <source>
        <strain evidence="12 13">G5</strain>
    </source>
</reference>
<dbReference type="InterPro" id="IPR000595">
    <property type="entry name" value="cNMP-bd_dom"/>
</dbReference>
<dbReference type="STRING" id="857967.G0R5U0"/>
<evidence type="ECO:0000256" key="8">
    <source>
        <dbReference type="ARBA" id="ARBA00023136"/>
    </source>
</evidence>
<dbReference type="CDD" id="cd00038">
    <property type="entry name" value="CAP_ED"/>
    <property type="match status" value="1"/>
</dbReference>
<evidence type="ECO:0000256" key="5">
    <source>
        <dbReference type="ARBA" id="ARBA00022989"/>
    </source>
</evidence>
<feature type="transmembrane region" description="Helical" evidence="10">
    <location>
        <begin position="122"/>
        <end position="147"/>
    </location>
</feature>
<keyword evidence="7" id="KW-0406">Ion transport</keyword>
<gene>
    <name evidence="12" type="ORF">IMG5_201020</name>
</gene>
<feature type="transmembrane region" description="Helical" evidence="10">
    <location>
        <begin position="255"/>
        <end position="272"/>
    </location>
</feature>
<feature type="transmembrane region" description="Helical" evidence="10">
    <location>
        <begin position="278"/>
        <end position="296"/>
    </location>
</feature>
<feature type="transmembrane region" description="Helical" evidence="10">
    <location>
        <begin position="34"/>
        <end position="52"/>
    </location>
</feature>
<dbReference type="GO" id="GO:0015385">
    <property type="term" value="F:sodium:proton antiporter activity"/>
    <property type="evidence" value="ECO:0007669"/>
    <property type="project" value="InterPro"/>
</dbReference>
<dbReference type="Gene3D" id="2.60.120.10">
    <property type="entry name" value="Jelly Rolls"/>
    <property type="match status" value="1"/>
</dbReference>